<keyword evidence="6" id="KW-1185">Reference proteome</keyword>
<keyword evidence="4" id="KW-0233">DNA recombination</keyword>
<evidence type="ECO:0000313" key="6">
    <source>
        <dbReference type="Proteomes" id="UP000603506"/>
    </source>
</evidence>
<dbReference type="InterPro" id="IPR051354">
    <property type="entry name" value="Transposase_27_IS1"/>
</dbReference>
<comment type="function">
    <text evidence="1">Absolutely required for transposition of IS1.</text>
</comment>
<sequence>MKIEIELYCPNCQSAKIVKNGIKSNGKQNYLCKNEKCGRQFIGDHNLTYKGCHSIINHRIKLMLVRGVGVRDISVIENVSTGKVLTVLAKSDYSITPKKEHYKSIEVDEFWTYVQKKNNKQWLIYAYDRETGEIIAYVWGKRDLRTAKKLRKKLKELNITYDSIATDDWKSFKTTFKEDNHQIGKSYTVGIEGNNCRLRHRIKRVFRRTCCFSKKLFNHFNAFNLAFFYINYGYI</sequence>
<dbReference type="NCBIfam" id="NF033558">
    <property type="entry name" value="transpos_IS1"/>
    <property type="match status" value="1"/>
</dbReference>
<gene>
    <name evidence="5" type="ORF">JNB19_14945</name>
</gene>
<dbReference type="Proteomes" id="UP000603506">
    <property type="component" value="Unassembled WGS sequence"/>
</dbReference>
<comment type="similarity">
    <text evidence="2">Belongs to the transposase 27 family.</text>
</comment>
<protein>
    <submittedName>
        <fullName evidence="5">IS1 family transposase</fullName>
    </submittedName>
</protein>
<evidence type="ECO:0000256" key="1">
    <source>
        <dbReference type="ARBA" id="ARBA00004091"/>
    </source>
</evidence>
<dbReference type="InterPro" id="IPR005063">
    <property type="entry name" value="Transposase_27"/>
</dbReference>
<evidence type="ECO:0000256" key="3">
    <source>
        <dbReference type="ARBA" id="ARBA00022578"/>
    </source>
</evidence>
<evidence type="ECO:0000313" key="5">
    <source>
        <dbReference type="EMBL" id="MBM0652026.1"/>
    </source>
</evidence>
<dbReference type="Pfam" id="PF03400">
    <property type="entry name" value="DDE_Tnp_IS1"/>
    <property type="match status" value="1"/>
</dbReference>
<dbReference type="EMBL" id="JAEUAH010000039">
    <property type="protein sequence ID" value="MBM0652026.1"/>
    <property type="molecule type" value="Genomic_DNA"/>
</dbReference>
<name>A0ABS1Z026_9FLAO</name>
<dbReference type="PANTHER" id="PTHR33293:SF1">
    <property type="entry name" value="INSERTION ELEMENT IS1 1 PROTEIN INSB-RELATED"/>
    <property type="match status" value="1"/>
</dbReference>
<keyword evidence="3" id="KW-0815">Transposition</keyword>
<accession>A0ABS1Z026</accession>
<organism evidence="5 6">
    <name type="scientific">Capnocytophaga genosp. AHN8471</name>
    <dbReference type="NCBI Taxonomy" id="327574"/>
    <lineage>
        <taxon>Bacteria</taxon>
        <taxon>Pseudomonadati</taxon>
        <taxon>Bacteroidota</taxon>
        <taxon>Flavobacteriia</taxon>
        <taxon>Flavobacteriales</taxon>
        <taxon>Flavobacteriaceae</taxon>
        <taxon>Capnocytophaga</taxon>
    </lineage>
</organism>
<dbReference type="PANTHER" id="PTHR33293">
    <property type="entry name" value="INSERTION ELEMENT IS1 1 PROTEIN INSB-RELATED"/>
    <property type="match status" value="1"/>
</dbReference>
<evidence type="ECO:0000256" key="4">
    <source>
        <dbReference type="ARBA" id="ARBA00023172"/>
    </source>
</evidence>
<comment type="caution">
    <text evidence="5">The sequence shown here is derived from an EMBL/GenBank/DDBJ whole genome shotgun (WGS) entry which is preliminary data.</text>
</comment>
<reference evidence="5 6" key="1">
    <citation type="submission" date="2021-01" db="EMBL/GenBank/DDBJ databases">
        <title>Evidence that Capnocytophaga endodontalis is a later homotypic synonym for Capnocytophaga genospecies AHN8471, and request for opinion on proposed recognition of strain AHN8471 as type strain of the species.</title>
        <authorList>
            <person name="Nicholson A.C."/>
            <person name="Hopper C.L."/>
            <person name="Gulvik C.A."/>
            <person name="Mcquiston J.R."/>
            <person name="Lau E.F."/>
        </authorList>
    </citation>
    <scope>NUCLEOTIDE SEQUENCE [LARGE SCALE GENOMIC DNA]</scope>
    <source>
        <strain evidence="5 6">AHN9576</strain>
    </source>
</reference>
<proteinExistence type="inferred from homology"/>
<evidence type="ECO:0000256" key="2">
    <source>
        <dbReference type="ARBA" id="ARBA00008841"/>
    </source>
</evidence>